<proteinExistence type="predicted"/>
<gene>
    <name evidence="1" type="ORF">J7T32_005720</name>
</gene>
<dbReference type="RefSeq" id="WP_017175086.1">
    <property type="nucleotide sequence ID" value="NZ_CAXOIK010000014.1"/>
</dbReference>
<protein>
    <submittedName>
        <fullName evidence="1">Uncharacterized protein</fullName>
    </submittedName>
</protein>
<name>A0A4Q9WRA1_STAHO</name>
<dbReference type="AlphaFoldDB" id="A0A4Q9WRA1"/>
<comment type="caution">
    <text evidence="1">The sequence shown here is derived from an EMBL/GenBank/DDBJ whole genome shotgun (WGS) entry which is preliminary data.</text>
</comment>
<reference evidence="1 2" key="1">
    <citation type="submission" date="2022-06" db="EMBL/GenBank/DDBJ databases">
        <title>Staphylococcus hominis ShoR14 genome sequence.</title>
        <authorList>
            <person name="Yeo C.C."/>
            <person name="Chew C.H."/>
            <person name="Che Hamzah A.M."/>
            <person name="Al-Trad E.I."/>
        </authorList>
    </citation>
    <scope>NUCLEOTIDE SEQUENCE [LARGE SCALE GENOMIC DNA]</scope>
    <source>
        <strain evidence="1 2">ShoR14</strain>
    </source>
</reference>
<dbReference type="Proteomes" id="UP000665944">
    <property type="component" value="Unassembled WGS sequence"/>
</dbReference>
<organism evidence="1 2">
    <name type="scientific">Staphylococcus hominis</name>
    <dbReference type="NCBI Taxonomy" id="1290"/>
    <lineage>
        <taxon>Bacteria</taxon>
        <taxon>Bacillati</taxon>
        <taxon>Bacillota</taxon>
        <taxon>Bacilli</taxon>
        <taxon>Bacillales</taxon>
        <taxon>Staphylococcaceae</taxon>
        <taxon>Staphylococcus</taxon>
    </lineage>
</organism>
<evidence type="ECO:0000313" key="1">
    <source>
        <dbReference type="EMBL" id="MCM5672267.1"/>
    </source>
</evidence>
<dbReference type="EMBL" id="JAGHKT020000005">
    <property type="protein sequence ID" value="MCM5672267.1"/>
    <property type="molecule type" value="Genomic_DNA"/>
</dbReference>
<evidence type="ECO:0000313" key="2">
    <source>
        <dbReference type="Proteomes" id="UP000665944"/>
    </source>
</evidence>
<sequence length="68" mass="7780">MKGILKGIITILIILGLVKTVQDHDLMNEANQYYNEAKSGELIQSITHPNFNNFKDLDLSHFKPSDFF</sequence>
<accession>A0A4Q9WRA1</accession>
<keyword evidence="2" id="KW-1185">Reference proteome</keyword>